<protein>
    <recommendedName>
        <fullName evidence="10">Kinesin motor domain-containing protein</fullName>
    </recommendedName>
</protein>
<dbReference type="EMBL" id="VCGU01000458">
    <property type="protein sequence ID" value="TRY62963.1"/>
    <property type="molecule type" value="Genomic_DNA"/>
</dbReference>
<evidence type="ECO:0000256" key="4">
    <source>
        <dbReference type="ARBA" id="ARBA00022840"/>
    </source>
</evidence>
<dbReference type="InterPro" id="IPR027640">
    <property type="entry name" value="Kinesin-like_fam"/>
</dbReference>
<dbReference type="AlphaFoldDB" id="A0A553NBZ5"/>
<evidence type="ECO:0000256" key="2">
    <source>
        <dbReference type="ARBA" id="ARBA00022490"/>
    </source>
</evidence>
<evidence type="ECO:0000256" key="3">
    <source>
        <dbReference type="ARBA" id="ARBA00022741"/>
    </source>
</evidence>
<evidence type="ECO:0000313" key="11">
    <source>
        <dbReference type="EMBL" id="TRY62963.1"/>
    </source>
</evidence>
<proteinExistence type="inferred from homology"/>
<feature type="region of interest" description="Disordered" evidence="9">
    <location>
        <begin position="598"/>
        <end position="649"/>
    </location>
</feature>
<evidence type="ECO:0000259" key="10">
    <source>
        <dbReference type="PROSITE" id="PS50067"/>
    </source>
</evidence>
<comment type="caution">
    <text evidence="11">The sequence shown here is derived from an EMBL/GenBank/DDBJ whole genome shotgun (WGS) entry which is preliminary data.</text>
</comment>
<feature type="domain" description="Kinesin motor" evidence="10">
    <location>
        <begin position="32"/>
        <end position="385"/>
    </location>
</feature>
<dbReference type="GO" id="GO:0005524">
    <property type="term" value="F:ATP binding"/>
    <property type="evidence" value="ECO:0007669"/>
    <property type="project" value="UniProtKB-UniRule"/>
</dbReference>
<evidence type="ECO:0000256" key="8">
    <source>
        <dbReference type="SAM" id="Coils"/>
    </source>
</evidence>
<keyword evidence="5 8" id="KW-0175">Coiled coil</keyword>
<dbReference type="PROSITE" id="PS50067">
    <property type="entry name" value="KINESIN_MOTOR_2"/>
    <property type="match status" value="1"/>
</dbReference>
<keyword evidence="2" id="KW-0963">Cytoplasm</keyword>
<sequence>MLGDIDAMDVPVRIPLATPPPPPPPTSDEPLPIVVACRLKPNPSNEPTALWCHHATLENATLTFLNPDPAQSASGGGNPSTVSENFHYVLNESTSQETVFQTCIAQFLPLVQVGYDLTLMTYGPAGAGKTHTLVGSDLPLAMNESDFGLVPRVIRQLFHDLNQADHGPNLERVWARVSFMDVDNDQIRDLLSNDGLNRVDFEVNPDPQHKDFGRNTVLRGLTVIDCHGTEDVLRCLEIGLTVHRIRLNSSHDILSDLARGSHNIFSAQFIQQYREGEVIKRVTSTLRFVDLAPSDQLFSPHSRLPPGPKTINHGLLALTNVVSALGDARLNTSTPFYNDSLLTKILTDALGGSSLMVLFCCVSPLERDLTETVSALEFARKASNIRNQPRPNVSFLSSNQGRRDSEMSGMRSASINHGVLPPISTYSNSKPSSLIGFPAEPPLLAPAQSVINSPPSAMLNDPVLLAIHIQQLQLQQHYNQILASRTNSNTWINPQLVSQPPLIPPGPPGSTFHPIPLPGNATSLSNSSLASPFALHSPLPVSYYMSAPPPDPASVPVSIDTEELERMNRELPNIEDGDLNEEDPKIANVVRQKLESIVEESESPLANSSVKIRSSPSDSDSPSELSEPEEDSEEEDFDSEASVNSCNERPNLEDIWSQVRDETDKVTTKYQLDLLTVLRLADGGGKVSNEKSQQVKHLEETNLRLTQQLQIESLHKQSLESELCQMMKNMEVVSAQFQELEKKSLENPSPLHSSSKSISSTCALANGPAVIPPDPWRQSISLNADLLRTAKDKLIEERAILEEEFQNVKRRLVDTQDDKLLYEATLTDLEASEAKRAQLDELLLGCDWAIDFKNDLRNGQAIDYSTANSDFSDELLMKVICELVPEERNALIHKFLNRCVDLRVEQAVLERHCDTLTFNIEEYKRESNNLFHRLVLKSQKYKEALKTQERENAKKTKVLTNIIEELREEVRNLEERKKDLKQNNHLLMNFYRHHRHCGNNSSGALAKEATKTTPTSNKPSVEIRDQKLVISKPDNPPR</sequence>
<dbReference type="SUPFAM" id="SSF52540">
    <property type="entry name" value="P-loop containing nucleoside triphosphate hydrolases"/>
    <property type="match status" value="1"/>
</dbReference>
<dbReference type="InterPro" id="IPR027417">
    <property type="entry name" value="P-loop_NTPase"/>
</dbReference>
<dbReference type="OMA" id="YVIMNTF"/>
<evidence type="ECO:0000256" key="9">
    <source>
        <dbReference type="SAM" id="MobiDB-lite"/>
    </source>
</evidence>
<feature type="coiled-coil region" evidence="8">
    <location>
        <begin position="784"/>
        <end position="818"/>
    </location>
</feature>
<evidence type="ECO:0000256" key="5">
    <source>
        <dbReference type="ARBA" id="ARBA00023054"/>
    </source>
</evidence>
<organism evidence="11 12">
    <name type="scientific">Tigriopus californicus</name>
    <name type="common">Marine copepod</name>
    <dbReference type="NCBI Taxonomy" id="6832"/>
    <lineage>
        <taxon>Eukaryota</taxon>
        <taxon>Metazoa</taxon>
        <taxon>Ecdysozoa</taxon>
        <taxon>Arthropoda</taxon>
        <taxon>Crustacea</taxon>
        <taxon>Multicrustacea</taxon>
        <taxon>Hexanauplia</taxon>
        <taxon>Copepoda</taxon>
        <taxon>Harpacticoida</taxon>
        <taxon>Harpacticidae</taxon>
        <taxon>Tigriopus</taxon>
    </lineage>
</organism>
<feature type="compositionally biased region" description="Acidic residues" evidence="9">
    <location>
        <begin position="626"/>
        <end position="639"/>
    </location>
</feature>
<evidence type="ECO:0000256" key="7">
    <source>
        <dbReference type="PROSITE-ProRule" id="PRU00283"/>
    </source>
</evidence>
<keyword evidence="4 7" id="KW-0067">ATP-binding</keyword>
<evidence type="ECO:0000313" key="12">
    <source>
        <dbReference type="Proteomes" id="UP000318571"/>
    </source>
</evidence>
<dbReference type="STRING" id="6832.A0A553NBZ5"/>
<dbReference type="GO" id="GO:0007052">
    <property type="term" value="P:mitotic spindle organization"/>
    <property type="evidence" value="ECO:0007669"/>
    <property type="project" value="TreeGrafter"/>
</dbReference>
<dbReference type="GO" id="GO:0051231">
    <property type="term" value="P:spindle elongation"/>
    <property type="evidence" value="ECO:0007669"/>
    <property type="project" value="TreeGrafter"/>
</dbReference>
<feature type="region of interest" description="Disordered" evidence="9">
    <location>
        <begin position="998"/>
        <end position="1038"/>
    </location>
</feature>
<dbReference type="PANTHER" id="PTHR47969:SF15">
    <property type="entry name" value="CHROMOSOME-ASSOCIATED KINESIN KIF4A-RELATED"/>
    <property type="match status" value="1"/>
</dbReference>
<keyword evidence="12" id="KW-1185">Reference proteome</keyword>
<dbReference type="InterPro" id="IPR036961">
    <property type="entry name" value="Kinesin_motor_dom_sf"/>
</dbReference>
<comment type="subcellular location">
    <subcellularLocation>
        <location evidence="1">Cytoplasm</location>
        <location evidence="1">Cytoskeleton</location>
    </subcellularLocation>
</comment>
<comment type="similarity">
    <text evidence="7">Belongs to the TRAFAC class myosin-kinesin ATPase superfamily. Kinesin family.</text>
</comment>
<dbReference type="GO" id="GO:0008017">
    <property type="term" value="F:microtubule binding"/>
    <property type="evidence" value="ECO:0007669"/>
    <property type="project" value="InterPro"/>
</dbReference>
<dbReference type="Gene3D" id="3.40.850.10">
    <property type="entry name" value="Kinesin motor domain"/>
    <property type="match status" value="1"/>
</dbReference>
<dbReference type="Proteomes" id="UP000318571">
    <property type="component" value="Chromosome 10"/>
</dbReference>
<dbReference type="OrthoDB" id="6345572at2759"/>
<evidence type="ECO:0000256" key="6">
    <source>
        <dbReference type="ARBA" id="ARBA00023212"/>
    </source>
</evidence>
<name>A0A553NBZ5_TIGCA</name>
<dbReference type="GO" id="GO:0005875">
    <property type="term" value="C:microtubule associated complex"/>
    <property type="evidence" value="ECO:0007669"/>
    <property type="project" value="TreeGrafter"/>
</dbReference>
<keyword evidence="6" id="KW-0206">Cytoskeleton</keyword>
<keyword evidence="3 7" id="KW-0547">Nucleotide-binding</keyword>
<evidence type="ECO:0000256" key="1">
    <source>
        <dbReference type="ARBA" id="ARBA00004245"/>
    </source>
</evidence>
<dbReference type="PRINTS" id="PR00380">
    <property type="entry name" value="KINESINHEAVY"/>
</dbReference>
<dbReference type="InterPro" id="IPR001752">
    <property type="entry name" value="Kinesin_motor_dom"/>
</dbReference>
<gene>
    <name evidence="11" type="ORF">TCAL_04922</name>
</gene>
<feature type="coiled-coil region" evidence="8">
    <location>
        <begin position="956"/>
        <end position="990"/>
    </location>
</feature>
<keyword evidence="7" id="KW-0505">Motor protein</keyword>
<reference evidence="11 12" key="1">
    <citation type="journal article" date="2018" name="Nat. Ecol. Evol.">
        <title>Genomic signatures of mitonuclear coevolution across populations of Tigriopus californicus.</title>
        <authorList>
            <person name="Barreto F.S."/>
            <person name="Watson E.T."/>
            <person name="Lima T.G."/>
            <person name="Willett C.S."/>
            <person name="Edmands S."/>
            <person name="Li W."/>
            <person name="Burton R.S."/>
        </authorList>
    </citation>
    <scope>NUCLEOTIDE SEQUENCE [LARGE SCALE GENOMIC DNA]</scope>
    <source>
        <strain evidence="11 12">San Diego</strain>
    </source>
</reference>
<accession>A0A553NBZ5</accession>
<dbReference type="Pfam" id="PF00225">
    <property type="entry name" value="Kinesin"/>
    <property type="match status" value="1"/>
</dbReference>
<dbReference type="PANTHER" id="PTHR47969">
    <property type="entry name" value="CHROMOSOME-ASSOCIATED KINESIN KIF4A-RELATED"/>
    <property type="match status" value="1"/>
</dbReference>
<feature type="compositionally biased region" description="Low complexity" evidence="9">
    <location>
        <begin position="614"/>
        <end position="625"/>
    </location>
</feature>
<feature type="binding site" evidence="7">
    <location>
        <begin position="123"/>
        <end position="130"/>
    </location>
    <ligand>
        <name>ATP</name>
        <dbReference type="ChEBI" id="CHEBI:30616"/>
    </ligand>
</feature>
<dbReference type="GO" id="GO:0003777">
    <property type="term" value="F:microtubule motor activity"/>
    <property type="evidence" value="ECO:0007669"/>
    <property type="project" value="InterPro"/>
</dbReference>
<dbReference type="GO" id="GO:0007018">
    <property type="term" value="P:microtubule-based movement"/>
    <property type="evidence" value="ECO:0007669"/>
    <property type="project" value="InterPro"/>
</dbReference>
<dbReference type="SMART" id="SM00129">
    <property type="entry name" value="KISc"/>
    <property type="match status" value="1"/>
</dbReference>